<evidence type="ECO:0000256" key="1">
    <source>
        <dbReference type="SAM" id="MobiDB-lite"/>
    </source>
</evidence>
<comment type="caution">
    <text evidence="2">The sequence shown here is derived from an EMBL/GenBank/DDBJ whole genome shotgun (WGS) entry which is preliminary data.</text>
</comment>
<protein>
    <submittedName>
        <fullName evidence="2">Uncharacterized protein</fullName>
    </submittedName>
</protein>
<feature type="compositionally biased region" description="Acidic residues" evidence="1">
    <location>
        <begin position="56"/>
        <end position="66"/>
    </location>
</feature>
<sequence>MIKMVTELLEQGWALAVVDGDEAGEHDVGVQAGTRVTAGAEGIHFLVPERLLGYDGEGEQEEGNDGEEGKTGEQWSRHGIQDEEVVKAKGLAGILPHRLGWRKGRECMSSYRGRRPSCTVVDVTRRTILYSSLSLAVTDGQDCASITGSSGIHQRDLVKDMARRRGQWVARSGGGGER</sequence>
<feature type="compositionally biased region" description="Basic and acidic residues" evidence="1">
    <location>
        <begin position="67"/>
        <end position="76"/>
    </location>
</feature>
<dbReference type="Proteomes" id="UP001222027">
    <property type="component" value="Unassembled WGS sequence"/>
</dbReference>
<proteinExistence type="predicted"/>
<name>A0AAV8Q2P5_ENSVE</name>
<keyword evidence="3" id="KW-1185">Reference proteome</keyword>
<evidence type="ECO:0000313" key="3">
    <source>
        <dbReference type="Proteomes" id="UP001222027"/>
    </source>
</evidence>
<gene>
    <name evidence="2" type="ORF">OPV22_028286</name>
</gene>
<dbReference type="AlphaFoldDB" id="A0AAV8Q2P5"/>
<accession>A0AAV8Q2P5</accession>
<feature type="region of interest" description="Disordered" evidence="1">
    <location>
        <begin position="54"/>
        <end position="76"/>
    </location>
</feature>
<reference evidence="2 3" key="1">
    <citation type="submission" date="2022-12" db="EMBL/GenBank/DDBJ databases">
        <title>Chromosome-scale assembly of the Ensete ventricosum genome.</title>
        <authorList>
            <person name="Dussert Y."/>
            <person name="Stocks J."/>
            <person name="Wendawek A."/>
            <person name="Woldeyes F."/>
            <person name="Nichols R.A."/>
            <person name="Borrell J.S."/>
        </authorList>
    </citation>
    <scope>NUCLEOTIDE SEQUENCE [LARGE SCALE GENOMIC DNA]</scope>
    <source>
        <strain evidence="3">cv. Maze</strain>
        <tissue evidence="2">Seeds</tissue>
    </source>
</reference>
<organism evidence="2 3">
    <name type="scientific">Ensete ventricosum</name>
    <name type="common">Abyssinian banana</name>
    <name type="synonym">Musa ensete</name>
    <dbReference type="NCBI Taxonomy" id="4639"/>
    <lineage>
        <taxon>Eukaryota</taxon>
        <taxon>Viridiplantae</taxon>
        <taxon>Streptophyta</taxon>
        <taxon>Embryophyta</taxon>
        <taxon>Tracheophyta</taxon>
        <taxon>Spermatophyta</taxon>
        <taxon>Magnoliopsida</taxon>
        <taxon>Liliopsida</taxon>
        <taxon>Zingiberales</taxon>
        <taxon>Musaceae</taxon>
        <taxon>Ensete</taxon>
    </lineage>
</organism>
<evidence type="ECO:0000313" key="2">
    <source>
        <dbReference type="EMBL" id="KAJ8465734.1"/>
    </source>
</evidence>
<dbReference type="EMBL" id="JAQQAF010000008">
    <property type="protein sequence ID" value="KAJ8465734.1"/>
    <property type="molecule type" value="Genomic_DNA"/>
</dbReference>